<evidence type="ECO:0000313" key="12">
    <source>
        <dbReference type="EMBL" id="MDO5987528.1"/>
    </source>
</evidence>
<keyword evidence="6 8" id="KW-0472">Membrane</keyword>
<accession>A0ABT8X0Q3</accession>
<dbReference type="NCBIfam" id="TIGR04056">
    <property type="entry name" value="OMP_RagA_SusC"/>
    <property type="match status" value="1"/>
</dbReference>
<evidence type="ECO:0000256" key="4">
    <source>
        <dbReference type="ARBA" id="ARBA00022692"/>
    </source>
</evidence>
<dbReference type="Pfam" id="PF07715">
    <property type="entry name" value="Plug"/>
    <property type="match status" value="1"/>
</dbReference>
<evidence type="ECO:0000256" key="8">
    <source>
        <dbReference type="PROSITE-ProRule" id="PRU01360"/>
    </source>
</evidence>
<keyword evidence="7 8" id="KW-0998">Cell outer membrane</keyword>
<dbReference type="InterPro" id="IPR012910">
    <property type="entry name" value="Plug_dom"/>
</dbReference>
<evidence type="ECO:0000313" key="13">
    <source>
        <dbReference type="Proteomes" id="UP001176891"/>
    </source>
</evidence>
<keyword evidence="4 8" id="KW-0812">Transmembrane</keyword>
<evidence type="ECO:0000256" key="7">
    <source>
        <dbReference type="ARBA" id="ARBA00023237"/>
    </source>
</evidence>
<dbReference type="InterPro" id="IPR000531">
    <property type="entry name" value="Beta-barrel_TonB"/>
</dbReference>
<evidence type="ECO:0000256" key="5">
    <source>
        <dbReference type="ARBA" id="ARBA00023077"/>
    </source>
</evidence>
<feature type="domain" description="TonB-dependent receptor plug" evidence="11">
    <location>
        <begin position="199"/>
        <end position="333"/>
    </location>
</feature>
<dbReference type="SUPFAM" id="SSF56935">
    <property type="entry name" value="Porins"/>
    <property type="match status" value="1"/>
</dbReference>
<dbReference type="Gene3D" id="2.60.40.1120">
    <property type="entry name" value="Carboxypeptidase-like, regulatory domain"/>
    <property type="match status" value="1"/>
</dbReference>
<name>A0ABT8X0Q3_9FLAO</name>
<dbReference type="InterPro" id="IPR023996">
    <property type="entry name" value="TonB-dep_OMP_SusC/RagA"/>
</dbReference>
<feature type="domain" description="TonB-dependent receptor-like beta-barrel" evidence="10">
    <location>
        <begin position="500"/>
        <end position="1028"/>
    </location>
</feature>
<gene>
    <name evidence="12" type="ORF">Q4Q39_08980</name>
</gene>
<evidence type="ECO:0000256" key="6">
    <source>
        <dbReference type="ARBA" id="ARBA00023136"/>
    </source>
</evidence>
<dbReference type="InterPro" id="IPR036942">
    <property type="entry name" value="Beta-barrel_TonB_sf"/>
</dbReference>
<dbReference type="Gene3D" id="2.170.130.10">
    <property type="entry name" value="TonB-dependent receptor, plug domain"/>
    <property type="match status" value="1"/>
</dbReference>
<comment type="caution">
    <text evidence="12">The sequence shown here is derived from an EMBL/GenBank/DDBJ whole genome shotgun (WGS) entry which is preliminary data.</text>
</comment>
<keyword evidence="3 8" id="KW-1134">Transmembrane beta strand</keyword>
<dbReference type="InterPro" id="IPR037066">
    <property type="entry name" value="Plug_dom_sf"/>
</dbReference>
<protein>
    <submittedName>
        <fullName evidence="12">SusC/RagA family TonB-linked outer membrane protein</fullName>
    </submittedName>
</protein>
<reference evidence="12" key="1">
    <citation type="submission" date="2023-07" db="EMBL/GenBank/DDBJ databases">
        <title>Two novel species in the genus Flavivirga.</title>
        <authorList>
            <person name="Kwon K."/>
        </authorList>
    </citation>
    <scope>NUCLEOTIDE SEQUENCE</scope>
    <source>
        <strain evidence="12">KACC 14157</strain>
    </source>
</reference>
<dbReference type="NCBIfam" id="TIGR04057">
    <property type="entry name" value="SusC_RagA_signa"/>
    <property type="match status" value="1"/>
</dbReference>
<evidence type="ECO:0000256" key="1">
    <source>
        <dbReference type="ARBA" id="ARBA00004571"/>
    </source>
</evidence>
<dbReference type="InterPro" id="IPR008969">
    <property type="entry name" value="CarboxyPept-like_regulatory"/>
</dbReference>
<keyword evidence="5 9" id="KW-0798">TonB box</keyword>
<dbReference type="SUPFAM" id="SSF49464">
    <property type="entry name" value="Carboxypeptidase regulatory domain-like"/>
    <property type="match status" value="1"/>
</dbReference>
<dbReference type="Pfam" id="PF13715">
    <property type="entry name" value="CarbopepD_reg_2"/>
    <property type="match status" value="1"/>
</dbReference>
<dbReference type="PROSITE" id="PS52016">
    <property type="entry name" value="TONB_DEPENDENT_REC_3"/>
    <property type="match status" value="1"/>
</dbReference>
<evidence type="ECO:0000256" key="2">
    <source>
        <dbReference type="ARBA" id="ARBA00022448"/>
    </source>
</evidence>
<dbReference type="Pfam" id="PF00593">
    <property type="entry name" value="TonB_dep_Rec_b-barrel"/>
    <property type="match status" value="1"/>
</dbReference>
<evidence type="ECO:0000259" key="11">
    <source>
        <dbReference type="Pfam" id="PF07715"/>
    </source>
</evidence>
<proteinExistence type="inferred from homology"/>
<evidence type="ECO:0000256" key="3">
    <source>
        <dbReference type="ARBA" id="ARBA00022452"/>
    </source>
</evidence>
<comment type="subcellular location">
    <subcellularLocation>
        <location evidence="1 8">Cell outer membrane</location>
        <topology evidence="1 8">Multi-pass membrane protein</topology>
    </subcellularLocation>
</comment>
<keyword evidence="13" id="KW-1185">Reference proteome</keyword>
<dbReference type="InterPro" id="IPR039426">
    <property type="entry name" value="TonB-dep_rcpt-like"/>
</dbReference>
<organism evidence="12 13">
    <name type="scientific">Flavivirga amylovorans</name>
    <dbReference type="NCBI Taxonomy" id="870486"/>
    <lineage>
        <taxon>Bacteria</taxon>
        <taxon>Pseudomonadati</taxon>
        <taxon>Bacteroidota</taxon>
        <taxon>Flavobacteriia</taxon>
        <taxon>Flavobacteriales</taxon>
        <taxon>Flavobacteriaceae</taxon>
        <taxon>Flavivirga</taxon>
    </lineage>
</organism>
<sequence>MRTFIFLFCTTVFSLNTDITNAQEKIKIDQDKVMTVDEVFDMIIDQTKYRFMYPEDLFKGIPNVQLKKGVLSVGKLLQKTLPKGKFNVILGVDNRITIKERSLIIQRQVTGKVTGEDGIPLAGVTVLVKGTTRGVSTDFDGQYGIVIVDDSNVLIFSSIGYATQEIAVGTQSTINVMLKEEVSQLDAIEINAGYYKTSKRQATGNISRITSKDIENQPVNNPLVAIQGQIAGLQIQQTSGTPGAGINVNIRGLNSLNNGQLLNDGETSLPNANRPFYIVDGVPFISESINSGFLPLGGGNPLVSISPSDIESIEVLKDADATAIYGSRGANGVILITTKKGETGKTNVTLDYSHGLVQVNNRVDLLNTQQYIEMRSEAFNNDVFTPNENNAPDLLLWNQNRYTDWQEELLSGTGEQTNTSASISGGNLNTNFVLRFNAIKQTNVFNYDDSAFKSGSGHLSINHNSSNGRFNVVFSSTYSSIENQQNATDITNQALTLAPNAPALFDENGNLNWENNFRNPIGFIREKYTNKTHLFNMNITPSYKIVKGLRLKTAFGFNNTQVDETQIRPLSSKPPEEQFGDNRIADSRNNTWIVEPQLDFSTSIGELGEISILLGATFQKSTIEGKTLFGREYTSDALINDIQAAGDITVPSTRFSEYKYNAVYARVNYNYDGKYVLNLTGRRDGSSRFGPGKQFGNFGALGAAWLFSEEKFFKSSSWLNLGKLRGSYGVTGNDQINDYGFLNTFRTVNAYNNTSSLELARASNPNYSWETTKKLEFALELGFFSNRLNLETSWYRNRTSDMLIGRPLPGTTGFSSLQFNLPATIENRGWEFTLNSTNISNRNLKWLTSANFTFFDNELLEFSEIEKFPGFNDTYVIGESIFGAKQFKTLGVDSQTGEYLFEDFNNDSEIDRLDRQDYVELKQDFYGGITNSLNYKGFHLNIFFQFVKQNGIAFSSEFGQPGAQSNQFIEVLDRWQNQGDNVSFKSYSVSSLGRTNYGRYRTSSDAIVDASYIRLKNLSLSWSLPSRLTDKLHLGGAKIFIQGQNLLTITPYKGLDPETRGTGLPPARIITTGLQLTF</sequence>
<dbReference type="RefSeq" id="WP_303282090.1">
    <property type="nucleotide sequence ID" value="NZ_BAABCZ010000010.1"/>
</dbReference>
<dbReference type="InterPro" id="IPR023997">
    <property type="entry name" value="TonB-dep_OMP_SusC/RagA_CS"/>
</dbReference>
<evidence type="ECO:0000259" key="10">
    <source>
        <dbReference type="Pfam" id="PF00593"/>
    </source>
</evidence>
<keyword evidence="2 8" id="KW-0813">Transport</keyword>
<dbReference type="EMBL" id="JAUOEM010000003">
    <property type="protein sequence ID" value="MDO5987528.1"/>
    <property type="molecule type" value="Genomic_DNA"/>
</dbReference>
<dbReference type="Proteomes" id="UP001176891">
    <property type="component" value="Unassembled WGS sequence"/>
</dbReference>
<evidence type="ECO:0000256" key="9">
    <source>
        <dbReference type="RuleBase" id="RU003357"/>
    </source>
</evidence>
<dbReference type="Gene3D" id="2.40.170.20">
    <property type="entry name" value="TonB-dependent receptor, beta-barrel domain"/>
    <property type="match status" value="1"/>
</dbReference>
<comment type="similarity">
    <text evidence="8 9">Belongs to the TonB-dependent receptor family.</text>
</comment>